<evidence type="ECO:0000256" key="1">
    <source>
        <dbReference type="SAM" id="Phobius"/>
    </source>
</evidence>
<accession>A0A956M3W4</accession>
<dbReference type="InterPro" id="IPR013783">
    <property type="entry name" value="Ig-like_fold"/>
</dbReference>
<keyword evidence="1" id="KW-0812">Transmembrane</keyword>
<dbReference type="Proteomes" id="UP000697710">
    <property type="component" value="Unassembled WGS sequence"/>
</dbReference>
<feature type="non-terminal residue" evidence="2">
    <location>
        <position position="161"/>
    </location>
</feature>
<name>A0A956M3W4_UNCEI</name>
<reference evidence="2" key="2">
    <citation type="journal article" date="2021" name="Microbiome">
        <title>Successional dynamics and alternative stable states in a saline activated sludge microbial community over 9 years.</title>
        <authorList>
            <person name="Wang Y."/>
            <person name="Ye J."/>
            <person name="Ju F."/>
            <person name="Liu L."/>
            <person name="Boyd J.A."/>
            <person name="Deng Y."/>
            <person name="Parks D.H."/>
            <person name="Jiang X."/>
            <person name="Yin X."/>
            <person name="Woodcroft B.J."/>
            <person name="Tyson G.W."/>
            <person name="Hugenholtz P."/>
            <person name="Polz M.F."/>
            <person name="Zhang T."/>
        </authorList>
    </citation>
    <scope>NUCLEOTIDE SEQUENCE</scope>
    <source>
        <strain evidence="2">HKST-UBA01</strain>
    </source>
</reference>
<gene>
    <name evidence="2" type="ORF">KC729_17720</name>
</gene>
<dbReference type="Gene3D" id="2.60.40.10">
    <property type="entry name" value="Immunoglobulins"/>
    <property type="match status" value="1"/>
</dbReference>
<comment type="caution">
    <text evidence="2">The sequence shown here is derived from an EMBL/GenBank/DDBJ whole genome shotgun (WGS) entry which is preliminary data.</text>
</comment>
<sequence length="161" mass="15951">MSKNRLHPVEQLAAARHLQVIFSMVLVLLGGGIGGNIVGCSSDSSTTQPTGGLSVSITTPAAGPVSGTVSIVASAQDAERVSFLVDGTEIGTDVSAPYFAEWVSTTVADGTHRITAAAINGSERVEAFVDVVVDNTGGGGGGGEVAVSVAPPSASITVGQT</sequence>
<reference evidence="2" key="1">
    <citation type="submission" date="2020-04" db="EMBL/GenBank/DDBJ databases">
        <authorList>
            <person name="Zhang T."/>
        </authorList>
    </citation>
    <scope>NUCLEOTIDE SEQUENCE</scope>
    <source>
        <strain evidence="2">HKST-UBA01</strain>
    </source>
</reference>
<protein>
    <submittedName>
        <fullName evidence="2">Uncharacterized protein</fullName>
    </submittedName>
</protein>
<organism evidence="2 3">
    <name type="scientific">Eiseniibacteriota bacterium</name>
    <dbReference type="NCBI Taxonomy" id="2212470"/>
    <lineage>
        <taxon>Bacteria</taxon>
        <taxon>Candidatus Eiseniibacteriota</taxon>
    </lineage>
</organism>
<keyword evidence="1" id="KW-1133">Transmembrane helix</keyword>
<dbReference type="AlphaFoldDB" id="A0A956M3W4"/>
<evidence type="ECO:0000313" key="2">
    <source>
        <dbReference type="EMBL" id="MCA9729530.1"/>
    </source>
</evidence>
<dbReference type="Pfam" id="PF17957">
    <property type="entry name" value="Big_7"/>
    <property type="match status" value="1"/>
</dbReference>
<evidence type="ECO:0000313" key="3">
    <source>
        <dbReference type="Proteomes" id="UP000697710"/>
    </source>
</evidence>
<proteinExistence type="predicted"/>
<dbReference type="EMBL" id="JAGQHR010000734">
    <property type="protein sequence ID" value="MCA9729530.1"/>
    <property type="molecule type" value="Genomic_DNA"/>
</dbReference>
<keyword evidence="1" id="KW-0472">Membrane</keyword>
<feature type="transmembrane region" description="Helical" evidence="1">
    <location>
        <begin position="20"/>
        <end position="39"/>
    </location>
</feature>